<comment type="caution">
    <text evidence="1">The sequence shown here is derived from an EMBL/GenBank/DDBJ whole genome shotgun (WGS) entry which is preliminary data.</text>
</comment>
<gene>
    <name evidence="1" type="ORF">BV25DRAFT_1921482</name>
</gene>
<keyword evidence="2" id="KW-1185">Reference proteome</keyword>
<reference evidence="1" key="1">
    <citation type="submission" date="2021-03" db="EMBL/GenBank/DDBJ databases">
        <authorList>
            <consortium name="DOE Joint Genome Institute"/>
            <person name="Ahrendt S."/>
            <person name="Looney B.P."/>
            <person name="Miyauchi S."/>
            <person name="Morin E."/>
            <person name="Drula E."/>
            <person name="Courty P.E."/>
            <person name="Chicoki N."/>
            <person name="Fauchery L."/>
            <person name="Kohler A."/>
            <person name="Kuo A."/>
            <person name="Labutti K."/>
            <person name="Pangilinan J."/>
            <person name="Lipzen A."/>
            <person name="Riley R."/>
            <person name="Andreopoulos W."/>
            <person name="He G."/>
            <person name="Johnson J."/>
            <person name="Barry K.W."/>
            <person name="Grigoriev I.V."/>
            <person name="Nagy L."/>
            <person name="Hibbett D."/>
            <person name="Henrissat B."/>
            <person name="Matheny P.B."/>
            <person name="Labbe J."/>
            <person name="Martin F."/>
        </authorList>
    </citation>
    <scope>NUCLEOTIDE SEQUENCE</scope>
    <source>
        <strain evidence="1">HHB10654</strain>
    </source>
</reference>
<reference evidence="1" key="2">
    <citation type="journal article" date="2022" name="New Phytol.">
        <title>Evolutionary transition to the ectomycorrhizal habit in the genomes of a hyperdiverse lineage of mushroom-forming fungi.</title>
        <authorList>
            <person name="Looney B."/>
            <person name="Miyauchi S."/>
            <person name="Morin E."/>
            <person name="Drula E."/>
            <person name="Courty P.E."/>
            <person name="Kohler A."/>
            <person name="Kuo A."/>
            <person name="LaButti K."/>
            <person name="Pangilinan J."/>
            <person name="Lipzen A."/>
            <person name="Riley R."/>
            <person name="Andreopoulos W."/>
            <person name="He G."/>
            <person name="Johnson J."/>
            <person name="Nolan M."/>
            <person name="Tritt A."/>
            <person name="Barry K.W."/>
            <person name="Grigoriev I.V."/>
            <person name="Nagy L.G."/>
            <person name="Hibbett D."/>
            <person name="Henrissat B."/>
            <person name="Matheny P.B."/>
            <person name="Labbe J."/>
            <person name="Martin F.M."/>
        </authorList>
    </citation>
    <scope>NUCLEOTIDE SEQUENCE</scope>
    <source>
        <strain evidence="1">HHB10654</strain>
    </source>
</reference>
<evidence type="ECO:0000313" key="2">
    <source>
        <dbReference type="Proteomes" id="UP000814140"/>
    </source>
</evidence>
<dbReference type="EMBL" id="MU277277">
    <property type="protein sequence ID" value="KAI0055860.1"/>
    <property type="molecule type" value="Genomic_DNA"/>
</dbReference>
<proteinExistence type="predicted"/>
<dbReference type="Proteomes" id="UP000814140">
    <property type="component" value="Unassembled WGS sequence"/>
</dbReference>
<accession>A0ACB8SIU5</accession>
<sequence>MSVRHSAAAQSQTLPSFSVAFSNSSLDRLSANTNSLPPIQSQSPPDLSASFHDMQQRADHSTPENGAQYSNGRKRSHPDTAPYHDGPADNRRHSPHLVRVKEEYDELADDPPYPPRPSRSQPAHPEPPHPPPSATNTSQVPTSKKRRVTISGMDANNDGSHADAAPISPVVIGIPSMRDDPGAIEQVRSMLTVKRTQEALIEQRRGSIGGGATSAPSQGSAAHAPASKPPPAARGTVRSPNMNGRAVRLSDPAIHPPSPSPMIVPSQQPIPDNAHPHPNALPPPPISFARRRATNSVTGKKKPADILISPRDVRTQPVIQSAPPQQGGRFSMMALPSLPHVQQSNVARRVVPGNVPPTPTRLSMRGSIAASSANSNQSTLAVPNFVPGGGHSPPVPASVPIATTLVPPTPATLHRPDYTSPRASFLAPFETFYDALRDAKELKNWLGEQLAKSQALQTSLTQSQERMESMVEAAVERKVGGLREEVSWLRRRVEELEQESRSVQSDGFGADMARRKSVANGEVALVSMNASEKGQSFSRGHLPTPTSTAADTYTFPPVDPPARAEKDSESRSAADADSPAPFDISRRQSVSAIRMDPPPPPQPHPSASHGSGDSHAGVKSPPLNLATRRGSVSGTQAAAATRRGSMQQIQRQGADKPPSPPSRQHSPMDAA</sequence>
<evidence type="ECO:0000313" key="1">
    <source>
        <dbReference type="EMBL" id="KAI0055860.1"/>
    </source>
</evidence>
<protein>
    <submittedName>
        <fullName evidence="1">Uncharacterized protein</fullName>
    </submittedName>
</protein>
<organism evidence="1 2">
    <name type="scientific">Artomyces pyxidatus</name>
    <dbReference type="NCBI Taxonomy" id="48021"/>
    <lineage>
        <taxon>Eukaryota</taxon>
        <taxon>Fungi</taxon>
        <taxon>Dikarya</taxon>
        <taxon>Basidiomycota</taxon>
        <taxon>Agaricomycotina</taxon>
        <taxon>Agaricomycetes</taxon>
        <taxon>Russulales</taxon>
        <taxon>Auriscalpiaceae</taxon>
        <taxon>Artomyces</taxon>
    </lineage>
</organism>
<name>A0ACB8SIU5_9AGAM</name>